<accession>A0A8J3B3H1</accession>
<dbReference type="RefSeq" id="WP_188816470.1">
    <property type="nucleotide sequence ID" value="NZ_BMOF01000001.1"/>
</dbReference>
<dbReference type="PROSITE" id="PS00070">
    <property type="entry name" value="ALDEHYDE_DEHYDR_CYS"/>
    <property type="match status" value="1"/>
</dbReference>
<comment type="caution">
    <text evidence="7">The sequence shown here is derived from an EMBL/GenBank/DDBJ whole genome shotgun (WGS) entry which is preliminary data.</text>
</comment>
<dbReference type="EMBL" id="BMOF01000001">
    <property type="protein sequence ID" value="GGJ90612.1"/>
    <property type="molecule type" value="Genomic_DNA"/>
</dbReference>
<protein>
    <submittedName>
        <fullName evidence="7">Aldehyde dehydrogenase</fullName>
    </submittedName>
</protein>
<feature type="coiled-coil region" evidence="5">
    <location>
        <begin position="71"/>
        <end position="98"/>
    </location>
</feature>
<dbReference type="FunFam" id="3.40.309.10:FF:000012">
    <property type="entry name" value="Betaine aldehyde dehydrogenase"/>
    <property type="match status" value="1"/>
</dbReference>
<keyword evidence="5" id="KW-0175">Coiled coil</keyword>
<evidence type="ECO:0000256" key="1">
    <source>
        <dbReference type="ARBA" id="ARBA00009986"/>
    </source>
</evidence>
<dbReference type="SUPFAM" id="SSF53720">
    <property type="entry name" value="ALDH-like"/>
    <property type="match status" value="1"/>
</dbReference>
<dbReference type="PROSITE" id="PS00687">
    <property type="entry name" value="ALDEHYDE_DEHYDR_GLU"/>
    <property type="match status" value="1"/>
</dbReference>
<keyword evidence="2 4" id="KW-0560">Oxidoreductase</keyword>
<dbReference type="AlphaFoldDB" id="A0A8J3B3H1"/>
<evidence type="ECO:0000313" key="8">
    <source>
        <dbReference type="Proteomes" id="UP000637720"/>
    </source>
</evidence>
<sequence length="486" mass="51590">MTVAQEAYRIYVDGEWAEAADGQTFVSVNPANTDDVLGRFPDATAEDAERAIEAAHRAYPAWAATPPAKRSEVLLRAADLLERRAEALARELTREEGKVLAASRAEVKRAAATLRFYAMEGLSFAGETLPSDDPHALVYTVHEPLGVVTVITPWNFPLSIPARKIAPALVTGNTVVFKPASDTPLMGLRLVEAFVEAGLPPGVLNLVTGSSRRVGLPLVAHPLVKAVTFTGSTAAGEAIHRAVALTTRTQMELGGKNPLVVLDDADLDLAVDLAIKGGYELTGQACTATSRVLVHRAVHDAFVEKLAAKTQALHIGSGLEEGVDLGPLANGEQLETVLRYVRVGCEEGATLVCGGERLSAPPYDKGYFVRPAVFAGVTPTMRIAREEIFGPVIAVIAVDSLEEALDVANGTDYGLSAAIVTRDVERAQRFARGVQAGVVKVNRPTTGNALNAPFGGVKKSSTATYRESGRAALAFFTQTKTVYLGW</sequence>
<evidence type="ECO:0000256" key="5">
    <source>
        <dbReference type="SAM" id="Coils"/>
    </source>
</evidence>
<evidence type="ECO:0000259" key="6">
    <source>
        <dbReference type="Pfam" id="PF00171"/>
    </source>
</evidence>
<dbReference type="FunFam" id="3.40.605.10:FF:000007">
    <property type="entry name" value="NAD/NADP-dependent betaine aldehyde dehydrogenase"/>
    <property type="match status" value="1"/>
</dbReference>
<dbReference type="Pfam" id="PF00171">
    <property type="entry name" value="Aldedh"/>
    <property type="match status" value="1"/>
</dbReference>
<feature type="active site" evidence="3">
    <location>
        <position position="252"/>
    </location>
</feature>
<dbReference type="InterPro" id="IPR029510">
    <property type="entry name" value="Ald_DH_CS_GLU"/>
</dbReference>
<dbReference type="InterPro" id="IPR016163">
    <property type="entry name" value="Ald_DH_C"/>
</dbReference>
<evidence type="ECO:0000256" key="2">
    <source>
        <dbReference type="ARBA" id="ARBA00023002"/>
    </source>
</evidence>
<dbReference type="Gene3D" id="3.40.309.10">
    <property type="entry name" value="Aldehyde Dehydrogenase, Chain A, domain 2"/>
    <property type="match status" value="1"/>
</dbReference>
<keyword evidence="8" id="KW-1185">Reference proteome</keyword>
<evidence type="ECO:0000313" key="7">
    <source>
        <dbReference type="EMBL" id="GGJ90612.1"/>
    </source>
</evidence>
<reference evidence="7" key="2">
    <citation type="submission" date="2020-09" db="EMBL/GenBank/DDBJ databases">
        <authorList>
            <person name="Sun Q."/>
            <person name="Ohkuma M."/>
        </authorList>
    </citation>
    <scope>NUCLEOTIDE SEQUENCE</scope>
    <source>
        <strain evidence="7">JCM 14719</strain>
    </source>
</reference>
<dbReference type="Gene3D" id="3.40.605.10">
    <property type="entry name" value="Aldehyde Dehydrogenase, Chain A, domain 1"/>
    <property type="match status" value="1"/>
</dbReference>
<organism evidence="7 8">
    <name type="scientific">Calditerricola satsumensis</name>
    <dbReference type="NCBI Taxonomy" id="373054"/>
    <lineage>
        <taxon>Bacteria</taxon>
        <taxon>Bacillati</taxon>
        <taxon>Bacillota</taxon>
        <taxon>Bacilli</taxon>
        <taxon>Bacillales</taxon>
        <taxon>Bacillaceae</taxon>
        <taxon>Calditerricola</taxon>
    </lineage>
</organism>
<dbReference type="InterPro" id="IPR016161">
    <property type="entry name" value="Ald_DH/histidinol_DH"/>
</dbReference>
<evidence type="ECO:0000256" key="4">
    <source>
        <dbReference type="RuleBase" id="RU003345"/>
    </source>
</evidence>
<comment type="similarity">
    <text evidence="1 4">Belongs to the aldehyde dehydrogenase family.</text>
</comment>
<dbReference type="GO" id="GO:0016620">
    <property type="term" value="F:oxidoreductase activity, acting on the aldehyde or oxo group of donors, NAD or NADP as acceptor"/>
    <property type="evidence" value="ECO:0007669"/>
    <property type="project" value="InterPro"/>
</dbReference>
<proteinExistence type="inferred from homology"/>
<dbReference type="Proteomes" id="UP000637720">
    <property type="component" value="Unassembled WGS sequence"/>
</dbReference>
<reference evidence="7" key="1">
    <citation type="journal article" date="2014" name="Int. J. Syst. Evol. Microbiol.">
        <title>Complete genome sequence of Corynebacterium casei LMG S-19264T (=DSM 44701T), isolated from a smear-ripened cheese.</title>
        <authorList>
            <consortium name="US DOE Joint Genome Institute (JGI-PGF)"/>
            <person name="Walter F."/>
            <person name="Albersmeier A."/>
            <person name="Kalinowski J."/>
            <person name="Ruckert C."/>
        </authorList>
    </citation>
    <scope>NUCLEOTIDE SEQUENCE</scope>
    <source>
        <strain evidence="7">JCM 14719</strain>
    </source>
</reference>
<feature type="domain" description="Aldehyde dehydrogenase" evidence="6">
    <location>
        <begin position="16"/>
        <end position="482"/>
    </location>
</feature>
<name>A0A8J3B3H1_9BACI</name>
<dbReference type="InterPro" id="IPR015590">
    <property type="entry name" value="Aldehyde_DH_dom"/>
</dbReference>
<evidence type="ECO:0000256" key="3">
    <source>
        <dbReference type="PROSITE-ProRule" id="PRU10007"/>
    </source>
</evidence>
<dbReference type="InterPro" id="IPR016160">
    <property type="entry name" value="Ald_DH_CS_CYS"/>
</dbReference>
<gene>
    <name evidence="7" type="ORF">GCM10007043_00380</name>
</gene>
<dbReference type="PANTHER" id="PTHR11699">
    <property type="entry name" value="ALDEHYDE DEHYDROGENASE-RELATED"/>
    <property type="match status" value="1"/>
</dbReference>
<dbReference type="InterPro" id="IPR016162">
    <property type="entry name" value="Ald_DH_N"/>
</dbReference>